<name>X0YBB3_9ZZZZ</name>
<gene>
    <name evidence="2" type="ORF">S01H1_79641</name>
</gene>
<dbReference type="GO" id="GO:0003676">
    <property type="term" value="F:nucleic acid binding"/>
    <property type="evidence" value="ECO:0007669"/>
    <property type="project" value="InterPro"/>
</dbReference>
<sequence length="46" mass="5241">MLSGWLYKGRSSGKIQFLIIRDGTGLCQCVVEKDKVADELFEKLKH</sequence>
<dbReference type="InterPro" id="IPR012340">
    <property type="entry name" value="NA-bd_OB-fold"/>
</dbReference>
<proteinExistence type="predicted"/>
<dbReference type="EMBL" id="BARS01053712">
    <property type="protein sequence ID" value="GAG53114.1"/>
    <property type="molecule type" value="Genomic_DNA"/>
</dbReference>
<reference evidence="2" key="1">
    <citation type="journal article" date="2014" name="Front. Microbiol.">
        <title>High frequency of phylogenetically diverse reductive dehalogenase-homologous genes in deep subseafloor sedimentary metagenomes.</title>
        <authorList>
            <person name="Kawai M."/>
            <person name="Futagami T."/>
            <person name="Toyoda A."/>
            <person name="Takaki Y."/>
            <person name="Nishi S."/>
            <person name="Hori S."/>
            <person name="Arai W."/>
            <person name="Tsubouchi T."/>
            <person name="Morono Y."/>
            <person name="Uchiyama I."/>
            <person name="Ito T."/>
            <person name="Fujiyama A."/>
            <person name="Inagaki F."/>
            <person name="Takami H."/>
        </authorList>
    </citation>
    <scope>NUCLEOTIDE SEQUENCE</scope>
    <source>
        <strain evidence="2">Expedition CK06-06</strain>
    </source>
</reference>
<dbReference type="SUPFAM" id="SSF50249">
    <property type="entry name" value="Nucleic acid-binding proteins"/>
    <property type="match status" value="1"/>
</dbReference>
<evidence type="ECO:0000259" key="1">
    <source>
        <dbReference type="Pfam" id="PF01336"/>
    </source>
</evidence>
<dbReference type="Pfam" id="PF01336">
    <property type="entry name" value="tRNA_anti-codon"/>
    <property type="match status" value="1"/>
</dbReference>
<feature type="non-terminal residue" evidence="2">
    <location>
        <position position="46"/>
    </location>
</feature>
<accession>X0YBB3</accession>
<dbReference type="Gene3D" id="2.40.50.140">
    <property type="entry name" value="Nucleic acid-binding proteins"/>
    <property type="match status" value="1"/>
</dbReference>
<evidence type="ECO:0000313" key="2">
    <source>
        <dbReference type="EMBL" id="GAG53114.1"/>
    </source>
</evidence>
<comment type="caution">
    <text evidence="2">The sequence shown here is derived from an EMBL/GenBank/DDBJ whole genome shotgun (WGS) entry which is preliminary data.</text>
</comment>
<organism evidence="2">
    <name type="scientific">marine sediment metagenome</name>
    <dbReference type="NCBI Taxonomy" id="412755"/>
    <lineage>
        <taxon>unclassified sequences</taxon>
        <taxon>metagenomes</taxon>
        <taxon>ecological metagenomes</taxon>
    </lineage>
</organism>
<dbReference type="InterPro" id="IPR004365">
    <property type="entry name" value="NA-bd_OB_tRNA"/>
</dbReference>
<protein>
    <recommendedName>
        <fullName evidence="1">OB domain-containing protein</fullName>
    </recommendedName>
</protein>
<feature type="domain" description="OB" evidence="1">
    <location>
        <begin position="2"/>
        <end position="45"/>
    </location>
</feature>
<dbReference type="AlphaFoldDB" id="X0YBB3"/>